<dbReference type="InterPro" id="IPR020845">
    <property type="entry name" value="AMP-binding_CS"/>
</dbReference>
<feature type="domain" description="AMP-dependent synthetase/ligase" evidence="14">
    <location>
        <begin position="89"/>
        <end position="503"/>
    </location>
</feature>
<dbReference type="PROSITE" id="PS00455">
    <property type="entry name" value="AMP_BINDING"/>
    <property type="match status" value="1"/>
</dbReference>
<keyword evidence="3 13" id="KW-0547">Nucleotide-binding</keyword>
<reference evidence="16" key="1">
    <citation type="submission" date="2023-03" db="UniProtKB">
        <authorList>
            <consortium name="WormBaseParasite"/>
        </authorList>
    </citation>
    <scope>IDENTIFICATION</scope>
</reference>
<comment type="catalytic activity">
    <reaction evidence="6">
        <text>5-hydroxy-(6E,8Z,11Z,14Z)-eicosatetraenoate + ATP + CoA = 5-hydroxy-(6E,8Z,11Z,14Z)-eicosatetraenoyl-CoA + AMP + diphosphate</text>
        <dbReference type="Rhea" id="RHEA:52108"/>
        <dbReference type="ChEBI" id="CHEBI:30616"/>
        <dbReference type="ChEBI" id="CHEBI:33019"/>
        <dbReference type="ChEBI" id="CHEBI:57287"/>
        <dbReference type="ChEBI" id="CHEBI:65341"/>
        <dbReference type="ChEBI" id="CHEBI:136407"/>
        <dbReference type="ChEBI" id="CHEBI:456215"/>
    </reaction>
    <physiologicalReaction direction="left-to-right" evidence="6">
        <dbReference type="Rhea" id="RHEA:52109"/>
    </physiologicalReaction>
</comment>
<evidence type="ECO:0000256" key="2">
    <source>
        <dbReference type="ARBA" id="ARBA00022598"/>
    </source>
</evidence>
<dbReference type="Pfam" id="PF00501">
    <property type="entry name" value="AMP-binding"/>
    <property type="match status" value="1"/>
</dbReference>
<comment type="function">
    <text evidence="13">Catalyzes the conversion of long-chain fatty acids to their active form acyl-CoAs for both synthesis of cellular lipids, and degradation via beta-oxidation.</text>
</comment>
<proteinExistence type="inferred from homology"/>
<evidence type="ECO:0000256" key="6">
    <source>
        <dbReference type="ARBA" id="ARBA00024469"/>
    </source>
</evidence>
<comment type="catalytic activity">
    <reaction evidence="12">
        <text>hexadecanoate + ATP + CoA = hexadecanoyl-CoA + AMP + diphosphate</text>
        <dbReference type="Rhea" id="RHEA:30751"/>
        <dbReference type="ChEBI" id="CHEBI:7896"/>
        <dbReference type="ChEBI" id="CHEBI:30616"/>
        <dbReference type="ChEBI" id="CHEBI:33019"/>
        <dbReference type="ChEBI" id="CHEBI:57287"/>
        <dbReference type="ChEBI" id="CHEBI:57379"/>
        <dbReference type="ChEBI" id="CHEBI:456215"/>
    </reaction>
    <physiologicalReaction direction="left-to-right" evidence="12">
        <dbReference type="Rhea" id="RHEA:30752"/>
    </physiologicalReaction>
</comment>
<comment type="catalytic activity">
    <reaction evidence="7">
        <text>a long-chain fatty acid + ATP + CoA = a long-chain fatty acyl-CoA + AMP + diphosphate</text>
        <dbReference type="Rhea" id="RHEA:15421"/>
        <dbReference type="ChEBI" id="CHEBI:30616"/>
        <dbReference type="ChEBI" id="CHEBI:33019"/>
        <dbReference type="ChEBI" id="CHEBI:57287"/>
        <dbReference type="ChEBI" id="CHEBI:57560"/>
        <dbReference type="ChEBI" id="CHEBI:83139"/>
        <dbReference type="ChEBI" id="CHEBI:456215"/>
        <dbReference type="EC" id="6.2.1.3"/>
    </reaction>
    <physiologicalReaction direction="left-to-right" evidence="7">
        <dbReference type="Rhea" id="RHEA:15422"/>
    </physiologicalReaction>
</comment>
<dbReference type="GO" id="GO:0047676">
    <property type="term" value="F:arachidonate-CoA ligase activity"/>
    <property type="evidence" value="ECO:0007669"/>
    <property type="project" value="UniProtKB-EC"/>
</dbReference>
<evidence type="ECO:0000256" key="1">
    <source>
        <dbReference type="ARBA" id="ARBA00006432"/>
    </source>
</evidence>
<comment type="similarity">
    <text evidence="1 13">Belongs to the ATP-dependent AMP-binding enzyme family.</text>
</comment>
<evidence type="ECO:0000256" key="3">
    <source>
        <dbReference type="ARBA" id="ARBA00022741"/>
    </source>
</evidence>
<dbReference type="GO" id="GO:0016020">
    <property type="term" value="C:membrane"/>
    <property type="evidence" value="ECO:0007669"/>
    <property type="project" value="TreeGrafter"/>
</dbReference>
<keyword evidence="2 13" id="KW-0436">Ligase</keyword>
<dbReference type="PANTHER" id="PTHR43272">
    <property type="entry name" value="LONG-CHAIN-FATTY-ACID--COA LIGASE"/>
    <property type="match status" value="1"/>
</dbReference>
<evidence type="ECO:0000256" key="5">
    <source>
        <dbReference type="ARBA" id="ARBA00022840"/>
    </source>
</evidence>
<comment type="catalytic activity">
    <reaction evidence="9">
        <text>15-hydroxy-(5Z,8Z,11Z,13E)-eicosatetraenoate + ATP + CoA = 15-hydroxy-(5Z,8Z,11Z,13E)-eicosatetraenoyl-CoA + AMP + diphosphate</text>
        <dbReference type="Rhea" id="RHEA:52116"/>
        <dbReference type="ChEBI" id="CHEBI:30616"/>
        <dbReference type="ChEBI" id="CHEBI:33019"/>
        <dbReference type="ChEBI" id="CHEBI:57287"/>
        <dbReference type="ChEBI" id="CHEBI:78832"/>
        <dbReference type="ChEBI" id="CHEBI:136409"/>
        <dbReference type="ChEBI" id="CHEBI:456215"/>
    </reaction>
    <physiologicalReaction direction="left-to-right" evidence="9">
        <dbReference type="Rhea" id="RHEA:52117"/>
    </physiologicalReaction>
</comment>
<evidence type="ECO:0000256" key="9">
    <source>
        <dbReference type="ARBA" id="ARBA00024532"/>
    </source>
</evidence>
<dbReference type="GO" id="GO:0005783">
    <property type="term" value="C:endoplasmic reticulum"/>
    <property type="evidence" value="ECO:0007669"/>
    <property type="project" value="TreeGrafter"/>
</dbReference>
<dbReference type="SUPFAM" id="SSF56801">
    <property type="entry name" value="Acetyl-CoA synthetase-like"/>
    <property type="match status" value="1"/>
</dbReference>
<dbReference type="Proteomes" id="UP000036681">
    <property type="component" value="Unplaced"/>
</dbReference>
<name>A0A9J2PMF5_ASCLU</name>
<sequence length="753" mass="84309">MRYWWKTSHSNYKLDAVCDINNQTRELPVSVAFCKDGSRVAACLDGDHLAPFIHEDARTLYEGVRRGLRVSNNGPMLGYRKKQPDGSEPYVWLTYKEVIDRAVDFAYGLLDVGIPAGQKTFIGVYAKNRPEWVIAEQGTYNNNSVLVPLYETLGPDACTFIINQSEMSMVICDTEVKAAGLLKEKENIPTLKYLVVMEDYTNGLREAAAREGVYVYHFLDIEKRGREFVNKPALQIPSPGDVCTICYTSGTTGAPKGVMLTHGNVIAAATALTFVRNINFCETDVVISFLPLAHMFERLLECIIFQTGAHVGFFSGDIRRLPEDIKELRPTVIPLVPRVLNRIYDKAGALFAQRFVYFHYLFSENLVDEKLSIVLLQVMSEVNKSFIKKAVFHFALAFKVRELRNGIVRNDSVFDKLVFNKIRDAMGGRVKLMVTGSAPLAEKVMTFARAAMGCVVLEGYGQTECAAASTLGIEADTRAGHVGIPSICNAVKLVDVPELEYYAKDMACFLIYSLFSTDGSTGEIEQGFFKTLLSANNSSCQTFLNARPPLKYRFHFTMVGEVCIRGFNVFKGYYKNDELTREVLDDQGWLHTGDVGRWTENGTLQIIDRKKHIFKLSQGEYVAPEKIEGIYARSKYVAQSFVHGESLKTCLVGVIVPDPEALERVAAERFGLKDVKLKELCSNEAVRQLILEDITAVGKKAGLFSFEQVKDIFLTPDAFSVGNDLLTPTLKNKRPKLKEHFAAQLESMYSKLN</sequence>
<evidence type="ECO:0000256" key="12">
    <source>
        <dbReference type="ARBA" id="ARBA00049139"/>
    </source>
</evidence>
<dbReference type="GO" id="GO:0005524">
    <property type="term" value="F:ATP binding"/>
    <property type="evidence" value="ECO:0007669"/>
    <property type="project" value="UniProtKB-KW"/>
</dbReference>
<comment type="catalytic activity">
    <reaction evidence="11">
        <text>(E)-hexadec-2-enoate + ATP + CoA = (2E)-hexadecenoyl-CoA + AMP + diphosphate</text>
        <dbReference type="Rhea" id="RHEA:36139"/>
        <dbReference type="ChEBI" id="CHEBI:30616"/>
        <dbReference type="ChEBI" id="CHEBI:33019"/>
        <dbReference type="ChEBI" id="CHEBI:57287"/>
        <dbReference type="ChEBI" id="CHEBI:61526"/>
        <dbReference type="ChEBI" id="CHEBI:72745"/>
        <dbReference type="ChEBI" id="CHEBI:456215"/>
    </reaction>
    <physiologicalReaction direction="left-to-right" evidence="11">
        <dbReference type="Rhea" id="RHEA:36140"/>
    </physiologicalReaction>
</comment>
<evidence type="ECO:0000256" key="4">
    <source>
        <dbReference type="ARBA" id="ARBA00022832"/>
    </source>
</evidence>
<dbReference type="PANTHER" id="PTHR43272:SF107">
    <property type="entry name" value="LONG-CHAIN-FATTY-ACID--COA LIGASE 5"/>
    <property type="match status" value="1"/>
</dbReference>
<comment type="catalytic activity">
    <reaction evidence="8">
        <text>12-hydroxy-(5Z,8Z,10E,14Z)-eicosatetraenoate + ATP + CoA = 12-hydroxy-(5Z,8Z,10E,14Z)-eicosatetraenoyl-CoA + AMP + diphosphate</text>
        <dbReference type="Rhea" id="RHEA:52112"/>
        <dbReference type="ChEBI" id="CHEBI:30616"/>
        <dbReference type="ChEBI" id="CHEBI:33019"/>
        <dbReference type="ChEBI" id="CHEBI:57287"/>
        <dbReference type="ChEBI" id="CHEBI:90718"/>
        <dbReference type="ChEBI" id="CHEBI:136408"/>
        <dbReference type="ChEBI" id="CHEBI:456215"/>
    </reaction>
    <physiologicalReaction direction="left-to-right" evidence="8">
        <dbReference type="Rhea" id="RHEA:52113"/>
    </physiologicalReaction>
</comment>
<keyword evidence="13" id="KW-0443">Lipid metabolism</keyword>
<dbReference type="EC" id="6.2.1.3" evidence="13"/>
<dbReference type="InterPro" id="IPR000873">
    <property type="entry name" value="AMP-dep_synth/lig_dom"/>
</dbReference>
<dbReference type="Gene3D" id="3.40.50.12780">
    <property type="entry name" value="N-terminal domain of ligase-like"/>
    <property type="match status" value="1"/>
</dbReference>
<evidence type="ECO:0000256" key="13">
    <source>
        <dbReference type="RuleBase" id="RU369030"/>
    </source>
</evidence>
<keyword evidence="5 13" id="KW-0067">ATP-binding</keyword>
<organism evidence="15 16">
    <name type="scientific">Ascaris lumbricoides</name>
    <name type="common">Giant roundworm</name>
    <dbReference type="NCBI Taxonomy" id="6252"/>
    <lineage>
        <taxon>Eukaryota</taxon>
        <taxon>Metazoa</taxon>
        <taxon>Ecdysozoa</taxon>
        <taxon>Nematoda</taxon>
        <taxon>Chromadorea</taxon>
        <taxon>Rhabditida</taxon>
        <taxon>Spirurina</taxon>
        <taxon>Ascaridomorpha</taxon>
        <taxon>Ascaridoidea</taxon>
        <taxon>Ascarididae</taxon>
        <taxon>Ascaris</taxon>
    </lineage>
</organism>
<dbReference type="InterPro" id="IPR042099">
    <property type="entry name" value="ANL_N_sf"/>
</dbReference>
<keyword evidence="15" id="KW-1185">Reference proteome</keyword>
<evidence type="ECO:0000256" key="11">
    <source>
        <dbReference type="ARBA" id="ARBA00024565"/>
    </source>
</evidence>
<protein>
    <recommendedName>
        <fullName evidence="13">Long-chain-fatty-acid--CoA ligase</fullName>
        <ecNumber evidence="13">6.2.1.3</ecNumber>
    </recommendedName>
</protein>
<dbReference type="WBParaSite" id="ALUE_0001112201-mRNA-1">
    <property type="protein sequence ID" value="ALUE_0001112201-mRNA-1"/>
    <property type="gene ID" value="ALUE_0001112201"/>
</dbReference>
<evidence type="ECO:0000256" key="8">
    <source>
        <dbReference type="ARBA" id="ARBA00024495"/>
    </source>
</evidence>
<keyword evidence="4 13" id="KW-0276">Fatty acid metabolism</keyword>
<evidence type="ECO:0000259" key="14">
    <source>
        <dbReference type="Pfam" id="PF00501"/>
    </source>
</evidence>
<evidence type="ECO:0000313" key="15">
    <source>
        <dbReference type="Proteomes" id="UP000036681"/>
    </source>
</evidence>
<accession>A0A9J2PMF5</accession>
<evidence type="ECO:0000256" key="7">
    <source>
        <dbReference type="ARBA" id="ARBA00024484"/>
    </source>
</evidence>
<dbReference type="InterPro" id="IPR045311">
    <property type="entry name" value="LC-FACS_euk"/>
</dbReference>
<dbReference type="AlphaFoldDB" id="A0A9J2PMF5"/>
<dbReference type="CDD" id="cd05927">
    <property type="entry name" value="LC-FACS_euk"/>
    <property type="match status" value="1"/>
</dbReference>
<comment type="catalytic activity">
    <reaction evidence="10">
        <text>(5Z,8Z,11Z,14Z)-eicosatetraenoate + ATP + CoA = (5Z,8Z,11Z,14Z)-eicosatetraenoyl-CoA + AMP + diphosphate</text>
        <dbReference type="Rhea" id="RHEA:19713"/>
        <dbReference type="ChEBI" id="CHEBI:30616"/>
        <dbReference type="ChEBI" id="CHEBI:32395"/>
        <dbReference type="ChEBI" id="CHEBI:33019"/>
        <dbReference type="ChEBI" id="CHEBI:57287"/>
        <dbReference type="ChEBI" id="CHEBI:57368"/>
        <dbReference type="ChEBI" id="CHEBI:456215"/>
        <dbReference type="EC" id="6.2.1.15"/>
    </reaction>
    <physiologicalReaction direction="left-to-right" evidence="10">
        <dbReference type="Rhea" id="RHEA:19714"/>
    </physiologicalReaction>
</comment>
<evidence type="ECO:0000313" key="16">
    <source>
        <dbReference type="WBParaSite" id="ALUE_0001112201-mRNA-1"/>
    </source>
</evidence>
<evidence type="ECO:0000256" key="10">
    <source>
        <dbReference type="ARBA" id="ARBA00024548"/>
    </source>
</evidence>